<keyword evidence="9 10" id="KW-0100">Branched-chain amino acid biosynthesis</keyword>
<dbReference type="NCBIfam" id="NF002458">
    <property type="entry name" value="PRK01641.1"/>
    <property type="match status" value="1"/>
</dbReference>
<protein>
    <recommendedName>
        <fullName evidence="10">3-isopropylmalate dehydratase small subunit</fullName>
        <ecNumber evidence="10">4.2.1.33</ecNumber>
    </recommendedName>
    <alternativeName>
        <fullName evidence="10">Alpha-IPM isomerase</fullName>
        <shortName evidence="10">IPMI</shortName>
    </alternativeName>
    <alternativeName>
        <fullName evidence="10">Isopropylmalate isomerase</fullName>
    </alternativeName>
</protein>
<evidence type="ECO:0000256" key="7">
    <source>
        <dbReference type="ARBA" id="ARBA00022605"/>
    </source>
</evidence>
<keyword evidence="6 10" id="KW-0432">Leucine biosynthesis</keyword>
<comment type="caution">
    <text evidence="12">The sequence shown here is derived from an EMBL/GenBank/DDBJ whole genome shotgun (WGS) entry which is preliminary data.</text>
</comment>
<name>A0ABX1JD59_9PSEU</name>
<evidence type="ECO:0000256" key="3">
    <source>
        <dbReference type="ARBA" id="ARBA00004729"/>
    </source>
</evidence>
<dbReference type="InterPro" id="IPR000573">
    <property type="entry name" value="AconitaseA/IPMdHydase_ssu_swvl"/>
</dbReference>
<proteinExistence type="inferred from homology"/>
<comment type="catalytic activity">
    <reaction evidence="1 10">
        <text>(2R,3S)-3-isopropylmalate = (2S)-2-isopropylmalate</text>
        <dbReference type="Rhea" id="RHEA:32287"/>
        <dbReference type="ChEBI" id="CHEBI:1178"/>
        <dbReference type="ChEBI" id="CHEBI:35121"/>
        <dbReference type="EC" id="4.2.1.33"/>
    </reaction>
</comment>
<sequence>MQKFTVHTGQAAPLRISDVDTDQIIPVRFLTRLTKAGYGQELFADWRDDPAFVLNRAPYDKATILVAGNDFGTGSSREGAVYALTDYGFRAIIAPRFGDIFTGNACQNGLLPVALPAATVERLWDLLDEEPAAPVTVDLEHRVVRARDLETAFDIPEDIRERLLAGHDDIELTLHHDQAIRAYEATRRPALPTTGRIMARR</sequence>
<dbReference type="SUPFAM" id="SSF52016">
    <property type="entry name" value="LeuD/IlvD-like"/>
    <property type="match status" value="1"/>
</dbReference>
<dbReference type="PANTHER" id="PTHR43345">
    <property type="entry name" value="3-ISOPROPYLMALATE DEHYDRATASE SMALL SUBUNIT 2-RELATED-RELATED"/>
    <property type="match status" value="1"/>
</dbReference>
<dbReference type="HAMAP" id="MF_01031">
    <property type="entry name" value="LeuD_type1"/>
    <property type="match status" value="1"/>
</dbReference>
<dbReference type="EC" id="4.2.1.33" evidence="10"/>
<dbReference type="InterPro" id="IPR033940">
    <property type="entry name" value="IPMI_Swivel"/>
</dbReference>
<dbReference type="Proteomes" id="UP000715441">
    <property type="component" value="Unassembled WGS sequence"/>
</dbReference>
<evidence type="ECO:0000256" key="9">
    <source>
        <dbReference type="ARBA" id="ARBA00023304"/>
    </source>
</evidence>
<evidence type="ECO:0000313" key="12">
    <source>
        <dbReference type="EMBL" id="NKQ57666.1"/>
    </source>
</evidence>
<keyword evidence="7 10" id="KW-0028">Amino-acid biosynthesis</keyword>
<evidence type="ECO:0000256" key="10">
    <source>
        <dbReference type="HAMAP-Rule" id="MF_01031"/>
    </source>
</evidence>
<evidence type="ECO:0000256" key="8">
    <source>
        <dbReference type="ARBA" id="ARBA00023239"/>
    </source>
</evidence>
<evidence type="ECO:0000256" key="4">
    <source>
        <dbReference type="ARBA" id="ARBA00009845"/>
    </source>
</evidence>
<dbReference type="GO" id="GO:0003861">
    <property type="term" value="F:3-isopropylmalate dehydratase activity"/>
    <property type="evidence" value="ECO:0007669"/>
    <property type="project" value="UniProtKB-EC"/>
</dbReference>
<evidence type="ECO:0000256" key="6">
    <source>
        <dbReference type="ARBA" id="ARBA00022430"/>
    </source>
</evidence>
<evidence type="ECO:0000256" key="5">
    <source>
        <dbReference type="ARBA" id="ARBA00011271"/>
    </source>
</evidence>
<dbReference type="CDD" id="cd01577">
    <property type="entry name" value="IPMI_Swivel"/>
    <property type="match status" value="1"/>
</dbReference>
<dbReference type="InterPro" id="IPR050075">
    <property type="entry name" value="LeuD"/>
</dbReference>
<evidence type="ECO:0000256" key="1">
    <source>
        <dbReference type="ARBA" id="ARBA00000491"/>
    </source>
</evidence>
<keyword evidence="8 10" id="KW-0456">Lyase</keyword>
<comment type="pathway">
    <text evidence="3 10">Amino-acid biosynthesis; L-leucine biosynthesis; L-leucine from 3-methyl-2-oxobutanoate: step 2/4.</text>
</comment>
<comment type="similarity">
    <text evidence="4 10">Belongs to the LeuD family. LeuD type 1 subfamily.</text>
</comment>
<dbReference type="NCBIfam" id="TIGR00171">
    <property type="entry name" value="leuD"/>
    <property type="match status" value="1"/>
</dbReference>
<keyword evidence="13" id="KW-1185">Reference proteome</keyword>
<dbReference type="InterPro" id="IPR015928">
    <property type="entry name" value="Aconitase/3IPM_dehydase_swvl"/>
</dbReference>
<organism evidence="12 13">
    <name type="scientific">Amycolatopsis acididurans</name>
    <dbReference type="NCBI Taxonomy" id="2724524"/>
    <lineage>
        <taxon>Bacteria</taxon>
        <taxon>Bacillati</taxon>
        <taxon>Actinomycetota</taxon>
        <taxon>Actinomycetes</taxon>
        <taxon>Pseudonocardiales</taxon>
        <taxon>Pseudonocardiaceae</taxon>
        <taxon>Amycolatopsis</taxon>
    </lineage>
</organism>
<evidence type="ECO:0000259" key="11">
    <source>
        <dbReference type="Pfam" id="PF00694"/>
    </source>
</evidence>
<feature type="domain" description="Aconitase A/isopropylmalate dehydratase small subunit swivel" evidence="11">
    <location>
        <begin position="1"/>
        <end position="117"/>
    </location>
</feature>
<accession>A0ABX1JD59</accession>
<gene>
    <name evidence="10 12" type="primary">leuD</name>
    <name evidence="12" type="ORF">HFP15_32875</name>
</gene>
<dbReference type="PANTHER" id="PTHR43345:SF5">
    <property type="entry name" value="3-ISOPROPYLMALATE DEHYDRATASE SMALL SUBUNIT"/>
    <property type="match status" value="1"/>
</dbReference>
<evidence type="ECO:0000313" key="13">
    <source>
        <dbReference type="Proteomes" id="UP000715441"/>
    </source>
</evidence>
<evidence type="ECO:0000256" key="2">
    <source>
        <dbReference type="ARBA" id="ARBA00002695"/>
    </source>
</evidence>
<dbReference type="RefSeq" id="WP_168520764.1">
    <property type="nucleotide sequence ID" value="NZ_JAAXLS010000040.1"/>
</dbReference>
<dbReference type="EMBL" id="JAAXLS010000040">
    <property type="protein sequence ID" value="NKQ57666.1"/>
    <property type="molecule type" value="Genomic_DNA"/>
</dbReference>
<dbReference type="Pfam" id="PF00694">
    <property type="entry name" value="Aconitase_C"/>
    <property type="match status" value="1"/>
</dbReference>
<dbReference type="Gene3D" id="3.20.19.10">
    <property type="entry name" value="Aconitase, domain 4"/>
    <property type="match status" value="1"/>
</dbReference>
<reference evidence="12 13" key="1">
    <citation type="submission" date="2020-04" db="EMBL/GenBank/DDBJ databases">
        <title>Novel species.</title>
        <authorList>
            <person name="Teo W.F.A."/>
            <person name="Lipun K."/>
            <person name="Srisuk N."/>
            <person name="Duangmal K."/>
        </authorList>
    </citation>
    <scope>NUCLEOTIDE SEQUENCE [LARGE SCALE GENOMIC DNA]</scope>
    <source>
        <strain evidence="12 13">K13G38</strain>
    </source>
</reference>
<dbReference type="InterPro" id="IPR004431">
    <property type="entry name" value="3-IsopropMal_deHydase_ssu"/>
</dbReference>
<comment type="subunit">
    <text evidence="5 10">Heterodimer of LeuC and LeuD.</text>
</comment>
<comment type="function">
    <text evidence="2 10">Catalyzes the isomerization between 2-isopropylmalate and 3-isopropylmalate, via the formation of 2-isopropylmaleate.</text>
</comment>